<sequence length="291" mass="32363">MAPSVVLITGCSTGMGLATAVHLATKSKHDFKVYATMRNLAKKGQLETAAGETLEKTLFIRELDVTKNDTITSLVDEIVRDNGRIDVVFNNAGFSVFDDYFMGDEPLDAAKTMMDTNVWGPTRVMQAVLPVMKKQKSGRIINTTSGEGIEGYPFHGFYSASKFALQGLSENLSPILRQVYNIKLSVLVPGPVYNPSFAIIMDPAFKPEYICGKWDSPSQEVFLDYWQRDMQPIIQAYQQPEEVAELVERIILSEDPYVRYPTGSLIAKRMADQLIDPTGNVAGGLYHSFKQ</sequence>
<accession>A0A913Z331</accession>
<dbReference type="InterPro" id="IPR002347">
    <property type="entry name" value="SDR_fam"/>
</dbReference>
<reference evidence="4" key="1">
    <citation type="submission" date="2022-11" db="UniProtKB">
        <authorList>
            <consortium name="EnsemblMetazoa"/>
        </authorList>
    </citation>
    <scope>IDENTIFICATION</scope>
</reference>
<keyword evidence="5" id="KW-1185">Reference proteome</keyword>
<evidence type="ECO:0000256" key="1">
    <source>
        <dbReference type="ARBA" id="ARBA00006484"/>
    </source>
</evidence>
<proteinExistence type="inferred from homology"/>
<keyword evidence="2" id="KW-0560">Oxidoreductase</keyword>
<evidence type="ECO:0000256" key="3">
    <source>
        <dbReference type="RuleBase" id="RU000363"/>
    </source>
</evidence>
<protein>
    <submittedName>
        <fullName evidence="4">Uncharacterized protein</fullName>
    </submittedName>
</protein>
<organism evidence="4 5">
    <name type="scientific">Patiria miniata</name>
    <name type="common">Bat star</name>
    <name type="synonym">Asterina miniata</name>
    <dbReference type="NCBI Taxonomy" id="46514"/>
    <lineage>
        <taxon>Eukaryota</taxon>
        <taxon>Metazoa</taxon>
        <taxon>Echinodermata</taxon>
        <taxon>Eleutherozoa</taxon>
        <taxon>Asterozoa</taxon>
        <taxon>Asteroidea</taxon>
        <taxon>Valvatacea</taxon>
        <taxon>Valvatida</taxon>
        <taxon>Asterinidae</taxon>
        <taxon>Patiria</taxon>
    </lineage>
</organism>
<dbReference type="InterPro" id="IPR036291">
    <property type="entry name" value="NAD(P)-bd_dom_sf"/>
</dbReference>
<dbReference type="PROSITE" id="PS00061">
    <property type="entry name" value="ADH_SHORT"/>
    <property type="match status" value="1"/>
</dbReference>
<dbReference type="PANTHER" id="PTHR43391:SF86">
    <property type="entry name" value="SHORT-CHAIN DEHYDROGENASE_REDUCTASE FAMILY PROTEIN"/>
    <property type="match status" value="1"/>
</dbReference>
<dbReference type="OMA" id="TAPIEDM"/>
<dbReference type="OrthoDB" id="47007at2759"/>
<dbReference type="Gene3D" id="3.40.50.720">
    <property type="entry name" value="NAD(P)-binding Rossmann-like Domain"/>
    <property type="match status" value="1"/>
</dbReference>
<dbReference type="SUPFAM" id="SSF51735">
    <property type="entry name" value="NAD(P)-binding Rossmann-fold domains"/>
    <property type="match status" value="1"/>
</dbReference>
<comment type="similarity">
    <text evidence="1 3">Belongs to the short-chain dehydrogenases/reductases (SDR) family.</text>
</comment>
<evidence type="ECO:0000313" key="4">
    <source>
        <dbReference type="EnsemblMetazoa" id="XP_038045406.1"/>
    </source>
</evidence>
<dbReference type="GO" id="GO:0016491">
    <property type="term" value="F:oxidoreductase activity"/>
    <property type="evidence" value="ECO:0007669"/>
    <property type="project" value="UniProtKB-KW"/>
</dbReference>
<evidence type="ECO:0000313" key="5">
    <source>
        <dbReference type="Proteomes" id="UP000887568"/>
    </source>
</evidence>
<evidence type="ECO:0000256" key="2">
    <source>
        <dbReference type="ARBA" id="ARBA00023002"/>
    </source>
</evidence>
<dbReference type="AlphaFoldDB" id="A0A913Z331"/>
<dbReference type="InterPro" id="IPR020904">
    <property type="entry name" value="Sc_DH/Rdtase_CS"/>
</dbReference>
<dbReference type="Pfam" id="PF00106">
    <property type="entry name" value="adh_short"/>
    <property type="match status" value="1"/>
</dbReference>
<dbReference type="PRINTS" id="PR00081">
    <property type="entry name" value="GDHRDH"/>
</dbReference>
<dbReference type="RefSeq" id="XP_038045406.1">
    <property type="nucleotide sequence ID" value="XM_038189478.1"/>
</dbReference>
<dbReference type="PRINTS" id="PR00080">
    <property type="entry name" value="SDRFAMILY"/>
</dbReference>
<dbReference type="EnsemblMetazoa" id="XM_038189478.1">
    <property type="protein sequence ID" value="XP_038045406.1"/>
    <property type="gene ID" value="LOC119719988"/>
</dbReference>
<dbReference type="Proteomes" id="UP000887568">
    <property type="component" value="Unplaced"/>
</dbReference>
<dbReference type="GeneID" id="119719988"/>
<dbReference type="GO" id="GO:0005829">
    <property type="term" value="C:cytosol"/>
    <property type="evidence" value="ECO:0007669"/>
    <property type="project" value="TreeGrafter"/>
</dbReference>
<dbReference type="PANTHER" id="PTHR43391">
    <property type="entry name" value="RETINOL DEHYDROGENASE-RELATED"/>
    <property type="match status" value="1"/>
</dbReference>
<name>A0A913Z331_PATMI</name>